<evidence type="ECO:0000313" key="3">
    <source>
        <dbReference type="Ensembl" id="ENSCMIP00000002593.1"/>
    </source>
</evidence>
<dbReference type="GO" id="GO:0005525">
    <property type="term" value="F:GTP binding"/>
    <property type="evidence" value="ECO:0007669"/>
    <property type="project" value="InterPro"/>
</dbReference>
<reference evidence="3" key="4">
    <citation type="submission" date="2025-08" db="UniProtKB">
        <authorList>
            <consortium name="Ensembl"/>
        </authorList>
    </citation>
    <scope>IDENTIFICATION</scope>
</reference>
<dbReference type="Gene3D" id="3.40.50.300">
    <property type="entry name" value="P-loop containing nucleotide triphosphate hydrolases"/>
    <property type="match status" value="1"/>
</dbReference>
<proteinExistence type="predicted"/>
<dbReference type="Proteomes" id="UP000314986">
    <property type="component" value="Unassembled WGS sequence"/>
</dbReference>
<feature type="chain" id="PRO_5021224793" evidence="2">
    <location>
        <begin position="26"/>
        <end position="61"/>
    </location>
</feature>
<keyword evidence="1" id="KW-0547">Nucleotide-binding</keyword>
<dbReference type="Pfam" id="PF00071">
    <property type="entry name" value="Ras"/>
    <property type="match status" value="1"/>
</dbReference>
<feature type="signal peptide" evidence="2">
    <location>
        <begin position="1"/>
        <end position="25"/>
    </location>
</feature>
<evidence type="ECO:0000256" key="1">
    <source>
        <dbReference type="ARBA" id="ARBA00022741"/>
    </source>
</evidence>
<sequence>FNSRQRAKPWLSSICVFQVMLIGDAGVGKTSLVVQLVNSHHLSMNLAPTVGMGIMVRAFCC</sequence>
<dbReference type="InterPro" id="IPR027417">
    <property type="entry name" value="P-loop_NTPase"/>
</dbReference>
<keyword evidence="4" id="KW-1185">Reference proteome</keyword>
<name>A0A4W3GGN8_CALMI</name>
<dbReference type="InParanoid" id="A0A4W3GGN8"/>
<evidence type="ECO:0000313" key="4">
    <source>
        <dbReference type="Proteomes" id="UP000314986"/>
    </source>
</evidence>
<organism evidence="3 4">
    <name type="scientific">Callorhinchus milii</name>
    <name type="common">Ghost shark</name>
    <dbReference type="NCBI Taxonomy" id="7868"/>
    <lineage>
        <taxon>Eukaryota</taxon>
        <taxon>Metazoa</taxon>
        <taxon>Chordata</taxon>
        <taxon>Craniata</taxon>
        <taxon>Vertebrata</taxon>
        <taxon>Chondrichthyes</taxon>
        <taxon>Holocephali</taxon>
        <taxon>Chimaeriformes</taxon>
        <taxon>Callorhinchidae</taxon>
        <taxon>Callorhinchus</taxon>
    </lineage>
</organism>
<dbReference type="Ensembl" id="ENSCMIT00000002683.1">
    <property type="protein sequence ID" value="ENSCMIP00000002593.1"/>
    <property type="gene ID" value="ENSCMIG00000001536.1"/>
</dbReference>
<keyword evidence="2" id="KW-0732">Signal</keyword>
<dbReference type="SUPFAM" id="SSF52540">
    <property type="entry name" value="P-loop containing nucleoside triphosphate hydrolases"/>
    <property type="match status" value="1"/>
</dbReference>
<reference evidence="3" key="5">
    <citation type="submission" date="2025-09" db="UniProtKB">
        <authorList>
            <consortium name="Ensembl"/>
        </authorList>
    </citation>
    <scope>IDENTIFICATION</scope>
</reference>
<accession>A0A4W3GGN8</accession>
<dbReference type="AlphaFoldDB" id="A0A4W3GGN8"/>
<dbReference type="GO" id="GO:0003924">
    <property type="term" value="F:GTPase activity"/>
    <property type="evidence" value="ECO:0007669"/>
    <property type="project" value="InterPro"/>
</dbReference>
<dbReference type="PRINTS" id="PR00449">
    <property type="entry name" value="RASTRNSFRMNG"/>
</dbReference>
<reference evidence="4" key="3">
    <citation type="journal article" date="2014" name="Nature">
        <title>Elephant shark genome provides unique insights into gnathostome evolution.</title>
        <authorList>
            <consortium name="International Elephant Shark Genome Sequencing Consortium"/>
            <person name="Venkatesh B."/>
            <person name="Lee A.P."/>
            <person name="Ravi V."/>
            <person name="Maurya A.K."/>
            <person name="Lian M.M."/>
            <person name="Swann J.B."/>
            <person name="Ohta Y."/>
            <person name="Flajnik M.F."/>
            <person name="Sutoh Y."/>
            <person name="Kasahara M."/>
            <person name="Hoon S."/>
            <person name="Gangu V."/>
            <person name="Roy S.W."/>
            <person name="Irimia M."/>
            <person name="Korzh V."/>
            <person name="Kondrychyn I."/>
            <person name="Lim Z.W."/>
            <person name="Tay B.H."/>
            <person name="Tohari S."/>
            <person name="Kong K.W."/>
            <person name="Ho S."/>
            <person name="Lorente-Galdos B."/>
            <person name="Quilez J."/>
            <person name="Marques-Bonet T."/>
            <person name="Raney B.J."/>
            <person name="Ingham P.W."/>
            <person name="Tay A."/>
            <person name="Hillier L.W."/>
            <person name="Minx P."/>
            <person name="Boehm T."/>
            <person name="Wilson R.K."/>
            <person name="Brenner S."/>
            <person name="Warren W.C."/>
        </authorList>
    </citation>
    <scope>NUCLEOTIDE SEQUENCE [LARGE SCALE GENOMIC DNA]</scope>
</reference>
<protein>
    <submittedName>
        <fullName evidence="3">Uncharacterized protein</fullName>
    </submittedName>
</protein>
<dbReference type="InterPro" id="IPR001806">
    <property type="entry name" value="Small_GTPase"/>
</dbReference>
<reference evidence="4" key="2">
    <citation type="journal article" date="2007" name="PLoS Biol.">
        <title>Survey sequencing and comparative analysis of the elephant shark (Callorhinchus milii) genome.</title>
        <authorList>
            <person name="Venkatesh B."/>
            <person name="Kirkness E.F."/>
            <person name="Loh Y.H."/>
            <person name="Halpern A.L."/>
            <person name="Lee A.P."/>
            <person name="Johnson J."/>
            <person name="Dandona N."/>
            <person name="Viswanathan L.D."/>
            <person name="Tay A."/>
            <person name="Venter J.C."/>
            <person name="Strausberg R.L."/>
            <person name="Brenner S."/>
        </authorList>
    </citation>
    <scope>NUCLEOTIDE SEQUENCE [LARGE SCALE GENOMIC DNA]</scope>
</reference>
<evidence type="ECO:0000256" key="2">
    <source>
        <dbReference type="SAM" id="SignalP"/>
    </source>
</evidence>
<reference evidence="4" key="1">
    <citation type="journal article" date="2006" name="Science">
        <title>Ancient noncoding elements conserved in the human genome.</title>
        <authorList>
            <person name="Venkatesh B."/>
            <person name="Kirkness E.F."/>
            <person name="Loh Y.H."/>
            <person name="Halpern A.L."/>
            <person name="Lee A.P."/>
            <person name="Johnson J."/>
            <person name="Dandona N."/>
            <person name="Viswanathan L.D."/>
            <person name="Tay A."/>
            <person name="Venter J.C."/>
            <person name="Strausberg R.L."/>
            <person name="Brenner S."/>
        </authorList>
    </citation>
    <scope>NUCLEOTIDE SEQUENCE [LARGE SCALE GENOMIC DNA]</scope>
</reference>